<feature type="non-terminal residue" evidence="3">
    <location>
        <position position="1"/>
    </location>
</feature>
<protein>
    <recommendedName>
        <fullName evidence="2">Aldehyde oxidase/xanthine dehydrogenase second molybdopterin binding domain-containing protein</fullName>
    </recommendedName>
</protein>
<evidence type="ECO:0000313" key="3">
    <source>
        <dbReference type="EMBL" id="HIQ29826.1"/>
    </source>
</evidence>
<dbReference type="GO" id="GO:0016491">
    <property type="term" value="F:oxidoreductase activity"/>
    <property type="evidence" value="ECO:0007669"/>
    <property type="project" value="InterPro"/>
</dbReference>
<dbReference type="InterPro" id="IPR016208">
    <property type="entry name" value="Ald_Oxase/xanthine_DH-like"/>
</dbReference>
<proteinExistence type="predicted"/>
<evidence type="ECO:0000259" key="2">
    <source>
        <dbReference type="Pfam" id="PF20256"/>
    </source>
</evidence>
<accession>A0A832ZWM6</accession>
<dbReference type="Gene3D" id="3.30.365.10">
    <property type="entry name" value="Aldehyde oxidase/xanthine dehydrogenase, molybdopterin binding domain"/>
    <property type="match status" value="2"/>
</dbReference>
<organism evidence="3 4">
    <name type="scientific">Caldiarchaeum subterraneum</name>
    <dbReference type="NCBI Taxonomy" id="311458"/>
    <lineage>
        <taxon>Archaea</taxon>
        <taxon>Nitrososphaerota</taxon>
        <taxon>Candidatus Caldarchaeales</taxon>
        <taxon>Candidatus Caldarchaeaceae</taxon>
        <taxon>Candidatus Caldarchaeum</taxon>
    </lineage>
</organism>
<dbReference type="Pfam" id="PF20256">
    <property type="entry name" value="MoCoBD_2"/>
    <property type="match status" value="1"/>
</dbReference>
<dbReference type="SUPFAM" id="SSF56003">
    <property type="entry name" value="Molybdenum cofactor-binding domain"/>
    <property type="match status" value="1"/>
</dbReference>
<evidence type="ECO:0000313" key="4">
    <source>
        <dbReference type="Proteomes" id="UP000608579"/>
    </source>
</evidence>
<reference evidence="3" key="1">
    <citation type="journal article" date="2020" name="ISME J.">
        <title>Gammaproteobacteria mediating utilization of methyl-, sulfur- and petroleum organic compounds in deep ocean hydrothermal plumes.</title>
        <authorList>
            <person name="Zhou Z."/>
            <person name="Liu Y."/>
            <person name="Pan J."/>
            <person name="Cron B.R."/>
            <person name="Toner B.M."/>
            <person name="Anantharaman K."/>
            <person name="Breier J.A."/>
            <person name="Dick G.J."/>
            <person name="Li M."/>
        </authorList>
    </citation>
    <scope>NUCLEOTIDE SEQUENCE</scope>
    <source>
        <strain evidence="3">SZUA-1515</strain>
    </source>
</reference>
<dbReference type="InterPro" id="IPR037165">
    <property type="entry name" value="AldOxase/xan_DH_Mopterin-bd_sf"/>
</dbReference>
<dbReference type="Proteomes" id="UP000608579">
    <property type="component" value="Unassembled WGS sequence"/>
</dbReference>
<dbReference type="PANTHER" id="PTHR11908">
    <property type="entry name" value="XANTHINE DEHYDROGENASE"/>
    <property type="match status" value="1"/>
</dbReference>
<dbReference type="GO" id="GO:0005506">
    <property type="term" value="F:iron ion binding"/>
    <property type="evidence" value="ECO:0007669"/>
    <property type="project" value="InterPro"/>
</dbReference>
<sequence>MMDIVAGRLGLDKAEIRFRNFIKPEQMPYTTPVGSVYDGGNYPEALRKAMELVEYNKVRKNMREDKEVIGVGLACVVEGGATNFGFARLWGLEGDYSRGYASAAESALVKMLPDASVVVAMGTVPQGQGHETTAAQIVADILGIDVNSIKVMTGFDSLYHPYSGLGSGTYASRFSQIGVGALVGAAGKLREKILRIAAYRLEAKPEDLEIAEGVVRHKENPEHYVTIREIARIAHNMAGFLPSGEEAGLEEVHTYHFPYSGSVGDDLRGNLCSSYANLAGAAVVSVDTETGVIKVRRLAIIHDAGRVVNPLIVEGQVHGAAAHGLAGSLYEAFIYDENGQLLTSSFMDYLAITALEMPKLELEHMETPSPFTPLGAKGCGEGATILLPALIANAVEDALSEFNAIIRSSYITPEMVWRIIKRAKE</sequence>
<dbReference type="InterPro" id="IPR046867">
    <property type="entry name" value="AldOxase/xan_DH_MoCoBD2"/>
</dbReference>
<gene>
    <name evidence="3" type="ORF">EYH45_04595</name>
</gene>
<dbReference type="EMBL" id="DQVM01000088">
    <property type="protein sequence ID" value="HIQ29826.1"/>
    <property type="molecule type" value="Genomic_DNA"/>
</dbReference>
<name>A0A832ZWM6_CALS0</name>
<comment type="caution">
    <text evidence="3">The sequence shown here is derived from an EMBL/GenBank/DDBJ whole genome shotgun (WGS) entry which is preliminary data.</text>
</comment>
<evidence type="ECO:0000256" key="1">
    <source>
        <dbReference type="ARBA" id="ARBA00022505"/>
    </source>
</evidence>
<dbReference type="PANTHER" id="PTHR11908:SF132">
    <property type="entry name" value="ALDEHYDE OXIDASE 1-RELATED"/>
    <property type="match status" value="1"/>
</dbReference>
<dbReference type="AlphaFoldDB" id="A0A832ZWM6"/>
<feature type="domain" description="Aldehyde oxidase/xanthine dehydrogenase second molybdopterin binding" evidence="2">
    <location>
        <begin position="48"/>
        <end position="358"/>
    </location>
</feature>
<keyword evidence="1" id="KW-0500">Molybdenum</keyword>